<keyword evidence="2" id="KW-1185">Reference proteome</keyword>
<gene>
    <name evidence="1" type="ordered locus">DNO_0838</name>
</gene>
<dbReference type="HOGENOM" id="CLU_107144_1_3_6"/>
<dbReference type="Gene3D" id="1.10.10.10">
    <property type="entry name" value="Winged helix-like DNA-binding domain superfamily/Winged helix DNA-binding domain"/>
    <property type="match status" value="1"/>
</dbReference>
<dbReference type="KEGG" id="dno:DNO_0838"/>
<sequence length="141" mass="15282">MLRITKESEYAFLLLSVLLSEESAQSAAVLAKKTGIAAPMASKVLKRLLKGDIVQSVRGAYGGYRLAKAAETITALEVVAVIEGMPELVECVDQNKNCDLSSNCPISPFWQQMNQAIETMLAAKTLADMQRDENICSGRNS</sequence>
<dbReference type="AlphaFoldDB" id="A5EYD8"/>
<dbReference type="PANTHER" id="PTHR33221">
    <property type="entry name" value="WINGED HELIX-TURN-HELIX TRANSCRIPTIONAL REGULATOR, RRF2 FAMILY"/>
    <property type="match status" value="1"/>
</dbReference>
<dbReference type="OrthoDB" id="9808360at2"/>
<dbReference type="GO" id="GO:0003700">
    <property type="term" value="F:DNA-binding transcription factor activity"/>
    <property type="evidence" value="ECO:0007669"/>
    <property type="project" value="TreeGrafter"/>
</dbReference>
<accession>A5EYD8</accession>
<dbReference type="InterPro" id="IPR014290">
    <property type="entry name" value="SUF_FeS_clus_asmbl_reg"/>
</dbReference>
<dbReference type="STRING" id="246195.DNO_0838"/>
<name>A5EYD8_DICNV</name>
<dbReference type="GO" id="GO:0005829">
    <property type="term" value="C:cytosol"/>
    <property type="evidence" value="ECO:0007669"/>
    <property type="project" value="TreeGrafter"/>
</dbReference>
<dbReference type="InterPro" id="IPR036390">
    <property type="entry name" value="WH_DNA-bd_sf"/>
</dbReference>
<dbReference type="InterPro" id="IPR036388">
    <property type="entry name" value="WH-like_DNA-bd_sf"/>
</dbReference>
<evidence type="ECO:0000313" key="2">
    <source>
        <dbReference type="Proteomes" id="UP000000248"/>
    </source>
</evidence>
<proteinExistence type="predicted"/>
<dbReference type="EMBL" id="CP000513">
    <property type="protein sequence ID" value="ABQ13434.1"/>
    <property type="molecule type" value="Genomic_DNA"/>
</dbReference>
<dbReference type="Pfam" id="PF02082">
    <property type="entry name" value="Rrf2"/>
    <property type="match status" value="1"/>
</dbReference>
<evidence type="ECO:0000313" key="1">
    <source>
        <dbReference type="EMBL" id="ABQ13434.1"/>
    </source>
</evidence>
<dbReference type="InterPro" id="IPR000944">
    <property type="entry name" value="Tscrpt_reg_Rrf2"/>
</dbReference>
<dbReference type="PROSITE" id="PS51197">
    <property type="entry name" value="HTH_RRF2_2"/>
    <property type="match status" value="1"/>
</dbReference>
<dbReference type="eggNOG" id="COG1959">
    <property type="taxonomic scope" value="Bacteria"/>
</dbReference>
<reference evidence="1 2" key="1">
    <citation type="journal article" date="2007" name="Nat. Biotechnol.">
        <title>Genome sequence and identification of candidate vaccine antigens from the animal pathogen Dichelobacter nodosus.</title>
        <authorList>
            <person name="Myers G.S."/>
            <person name="Parker D."/>
            <person name="Al-Hasani K."/>
            <person name="Kennan R.M."/>
            <person name="Seemann T."/>
            <person name="Ren Q."/>
            <person name="Badger J.H."/>
            <person name="Selengut J.D."/>
            <person name="Deboy R.T."/>
            <person name="Tettelin H."/>
            <person name="Boyce J.D."/>
            <person name="McCarl V.P."/>
            <person name="Han X."/>
            <person name="Nelson W.C."/>
            <person name="Madupu R."/>
            <person name="Mohamoud Y."/>
            <person name="Holley T."/>
            <person name="Fedorova N."/>
            <person name="Khouri H."/>
            <person name="Bottomley S.P."/>
            <person name="Whittington R.J."/>
            <person name="Adler B."/>
            <person name="Songer J.G."/>
            <person name="Rood J.I."/>
            <person name="Paulsen I.T."/>
        </authorList>
    </citation>
    <scope>NUCLEOTIDE SEQUENCE [LARGE SCALE GENOMIC DNA]</scope>
    <source>
        <strain evidence="1 2">VCS1703A</strain>
    </source>
</reference>
<protein>
    <submittedName>
        <fullName evidence="1">Rrf2 family protein</fullName>
    </submittedName>
</protein>
<dbReference type="NCBIfam" id="TIGR02944">
    <property type="entry name" value="suf_reg_Xantho"/>
    <property type="match status" value="1"/>
</dbReference>
<dbReference type="RefSeq" id="WP_012031161.1">
    <property type="nucleotide sequence ID" value="NC_009446.1"/>
</dbReference>
<dbReference type="NCBIfam" id="TIGR00738">
    <property type="entry name" value="rrf2_super"/>
    <property type="match status" value="1"/>
</dbReference>
<organism evidence="1 2">
    <name type="scientific">Dichelobacter nodosus (strain VCS1703A)</name>
    <dbReference type="NCBI Taxonomy" id="246195"/>
    <lineage>
        <taxon>Bacteria</taxon>
        <taxon>Pseudomonadati</taxon>
        <taxon>Pseudomonadota</taxon>
        <taxon>Gammaproteobacteria</taxon>
        <taxon>Cardiobacteriales</taxon>
        <taxon>Cardiobacteriaceae</taxon>
        <taxon>Dichelobacter</taxon>
    </lineage>
</organism>
<dbReference type="PANTHER" id="PTHR33221:SF2">
    <property type="entry name" value="TRANSCRIPTIONAL REGULATOR"/>
    <property type="match status" value="1"/>
</dbReference>
<dbReference type="Proteomes" id="UP000000248">
    <property type="component" value="Chromosome"/>
</dbReference>
<dbReference type="SUPFAM" id="SSF46785">
    <property type="entry name" value="Winged helix' DNA-binding domain"/>
    <property type="match status" value="1"/>
</dbReference>